<keyword evidence="1" id="KW-0812">Transmembrane</keyword>
<protein>
    <recommendedName>
        <fullName evidence="4">Transmembrane protein</fullName>
    </recommendedName>
</protein>
<feature type="transmembrane region" description="Helical" evidence="1">
    <location>
        <begin position="152"/>
        <end position="172"/>
    </location>
</feature>
<name>A0AAX1IFN6_STEMA</name>
<evidence type="ECO:0008006" key="4">
    <source>
        <dbReference type="Google" id="ProtNLM"/>
    </source>
</evidence>
<feature type="transmembrane region" description="Helical" evidence="1">
    <location>
        <begin position="99"/>
        <end position="117"/>
    </location>
</feature>
<dbReference type="AlphaFoldDB" id="A0AAX1IFN6"/>
<evidence type="ECO:0000256" key="1">
    <source>
        <dbReference type="SAM" id="Phobius"/>
    </source>
</evidence>
<proteinExistence type="predicted"/>
<keyword evidence="1" id="KW-0472">Membrane</keyword>
<evidence type="ECO:0000313" key="2">
    <source>
        <dbReference type="EMBL" id="QNG79111.1"/>
    </source>
</evidence>
<dbReference type="Proteomes" id="UP000515598">
    <property type="component" value="Chromosome"/>
</dbReference>
<sequence length="465" mass="51234">MIMHATSPARSPLLSPLQVAAAVAILALVVRLFYVQHFAVPMPFWDQWDAEGAFLLKPWVDGTFSWEDLIRTHNEHRILPTRLVTLATFMVTGQWNNMYEARVAALVFCVIPGMLVWQSLRQREAGAHRWLLVVAALLLSVLPFAWENFLVGFQSQFYFLALFSLFAIHLAASQHENILAMAAVVALSILATLTMASGLFTLVAVGGTYVLACLCLPGRRWPALCATAVLAALACYAYQKLPMIPEHRALQAQNARELIDAISHVLGWPLVGPHWAIAALWLPCIVYIARMVVLRRATATDLSMAGLCAWSALQGLAIAYGRGHGLDTPAARYTELFTPGLFGNAWFALRLWNTENLKKPLRLGAQMLALAFAGTFLIGILIRVPMDTRAMAARHDATRLQEKNVLSYLTSGDPAALEVNAFEIPYPNASRLRSLLDDPALKNALYVEVVPAQQPQKPGPAQQSH</sequence>
<reference evidence="2 3" key="1">
    <citation type="submission" date="2020-08" db="EMBL/GenBank/DDBJ databases">
        <title>Phenotypic and transcriptomic analysis of seven clinical Stenotrophomonas maltophilia isolates identify a small set of shared and commonly regulated genes involved in biofilm lifestyle.</title>
        <authorList>
            <person name="Alio I."/>
            <person name="Gudzuhn M."/>
            <person name="Streit W."/>
        </authorList>
    </citation>
    <scope>NUCLEOTIDE SEQUENCE [LARGE SCALE GENOMIC DNA]</scope>
    <source>
        <strain evidence="2 3">UHH_SKK55</strain>
    </source>
</reference>
<organism evidence="2 3">
    <name type="scientific">Stenotrophomonas maltophilia</name>
    <name type="common">Pseudomonas maltophilia</name>
    <name type="synonym">Xanthomonas maltophilia</name>
    <dbReference type="NCBI Taxonomy" id="40324"/>
    <lineage>
        <taxon>Bacteria</taxon>
        <taxon>Pseudomonadati</taxon>
        <taxon>Pseudomonadota</taxon>
        <taxon>Gammaproteobacteria</taxon>
        <taxon>Lysobacterales</taxon>
        <taxon>Lysobacteraceae</taxon>
        <taxon>Stenotrophomonas</taxon>
        <taxon>Stenotrophomonas maltophilia group</taxon>
    </lineage>
</organism>
<feature type="transmembrane region" description="Helical" evidence="1">
    <location>
        <begin position="258"/>
        <end position="282"/>
    </location>
</feature>
<evidence type="ECO:0000313" key="3">
    <source>
        <dbReference type="Proteomes" id="UP000515598"/>
    </source>
</evidence>
<gene>
    <name evidence="2" type="ORF">GPNADHDJ_03342</name>
</gene>
<dbReference type="EMBL" id="CP060025">
    <property type="protein sequence ID" value="QNG79111.1"/>
    <property type="molecule type" value="Genomic_DNA"/>
</dbReference>
<keyword evidence="1" id="KW-1133">Transmembrane helix</keyword>
<accession>A0AAX1IFN6</accession>
<feature type="transmembrane region" description="Helical" evidence="1">
    <location>
        <begin position="129"/>
        <end position="146"/>
    </location>
</feature>
<feature type="transmembrane region" description="Helical" evidence="1">
    <location>
        <begin position="179"/>
        <end position="209"/>
    </location>
</feature>
<dbReference type="RefSeq" id="WP_061480200.1">
    <property type="nucleotide sequence ID" value="NZ_CP040433.1"/>
</dbReference>
<feature type="transmembrane region" description="Helical" evidence="1">
    <location>
        <begin position="364"/>
        <end position="384"/>
    </location>
</feature>
<feature type="transmembrane region" description="Helical" evidence="1">
    <location>
        <begin position="302"/>
        <end position="321"/>
    </location>
</feature>
<feature type="transmembrane region" description="Helical" evidence="1">
    <location>
        <begin position="12"/>
        <end position="34"/>
    </location>
</feature>